<evidence type="ECO:0000313" key="1">
    <source>
        <dbReference type="EMBL" id="GAC26305.1"/>
    </source>
</evidence>
<dbReference type="AlphaFoldDB" id="K6ZSM8"/>
<sequence>MDIKKDLNEDTPFWPVKAPLVQYQYCNNGGYTEQLIIKKSKG</sequence>
<dbReference type="EMBL" id="BAEP01000075">
    <property type="protein sequence ID" value="GAC26305.1"/>
    <property type="molecule type" value="Genomic_DNA"/>
</dbReference>
<protein>
    <submittedName>
        <fullName evidence="1">Uncharacterized protein</fullName>
    </submittedName>
</protein>
<gene>
    <name evidence="1" type="ORF">GMES_4032</name>
</gene>
<dbReference type="Proteomes" id="UP000006263">
    <property type="component" value="Unassembled WGS sequence"/>
</dbReference>
<accession>K6ZSM8</accession>
<proteinExistence type="predicted"/>
<reference evidence="1 2" key="1">
    <citation type="journal article" date="2017" name="Antonie Van Leeuwenhoek">
        <title>Rhizobium rhizosphaerae sp. nov., a novel species isolated from rice rhizosphere.</title>
        <authorList>
            <person name="Zhao J.J."/>
            <person name="Zhang J."/>
            <person name="Zhang R.J."/>
            <person name="Zhang C.W."/>
            <person name="Yin H.Q."/>
            <person name="Zhang X.X."/>
        </authorList>
    </citation>
    <scope>NUCLEOTIDE SEQUENCE [LARGE SCALE GENOMIC DNA]</scope>
    <source>
        <strain evidence="1 2">KMM 241</strain>
    </source>
</reference>
<comment type="caution">
    <text evidence="1">The sequence shown here is derived from an EMBL/GenBank/DDBJ whole genome shotgun (WGS) entry which is preliminary data.</text>
</comment>
<evidence type="ECO:0000313" key="2">
    <source>
        <dbReference type="Proteomes" id="UP000006263"/>
    </source>
</evidence>
<organism evidence="1 2">
    <name type="scientific">Paraglaciecola mesophila KMM 241</name>
    <dbReference type="NCBI Taxonomy" id="1128912"/>
    <lineage>
        <taxon>Bacteria</taxon>
        <taxon>Pseudomonadati</taxon>
        <taxon>Pseudomonadota</taxon>
        <taxon>Gammaproteobacteria</taxon>
        <taxon>Alteromonadales</taxon>
        <taxon>Alteromonadaceae</taxon>
        <taxon>Paraglaciecola</taxon>
    </lineage>
</organism>
<name>K6ZSM8_9ALTE</name>